<evidence type="ECO:0000313" key="1">
    <source>
        <dbReference type="EMBL" id="EEF62325.1"/>
    </source>
</evidence>
<dbReference type="Proteomes" id="UP000003688">
    <property type="component" value="Unassembled WGS sequence"/>
</dbReference>
<keyword evidence="2" id="KW-1185">Reference proteome</keyword>
<dbReference type="AlphaFoldDB" id="B9XCX9"/>
<proteinExistence type="predicted"/>
<dbReference type="OrthoDB" id="9102171at2"/>
<dbReference type="EMBL" id="ABOX02000005">
    <property type="protein sequence ID" value="EEF62325.1"/>
    <property type="molecule type" value="Genomic_DNA"/>
</dbReference>
<protein>
    <submittedName>
        <fullName evidence="1">Uncharacterized protein</fullName>
    </submittedName>
</protein>
<accession>B9XCX9</accession>
<gene>
    <name evidence="1" type="ORF">Cflav_PD4960</name>
</gene>
<dbReference type="RefSeq" id="WP_007413677.1">
    <property type="nucleotide sequence ID" value="NZ_ABOX02000005.1"/>
</dbReference>
<sequence>MKTPKLPQWEQELAQCRQQLSQLGCLSAGSVVQRRRGQSGSPYRWTRKVAGKTVTVSLSKAQYHWLKQAIANHRTARSILNRMEQLSRRILFATVPGVVHRKPLKDKVLGLK</sequence>
<organism evidence="1 2">
    <name type="scientific">Pedosphaera parvula (strain Ellin514)</name>
    <dbReference type="NCBI Taxonomy" id="320771"/>
    <lineage>
        <taxon>Bacteria</taxon>
        <taxon>Pseudomonadati</taxon>
        <taxon>Verrucomicrobiota</taxon>
        <taxon>Pedosphaerae</taxon>
        <taxon>Pedosphaerales</taxon>
        <taxon>Pedosphaeraceae</taxon>
        <taxon>Pedosphaera</taxon>
    </lineage>
</organism>
<comment type="caution">
    <text evidence="1">The sequence shown here is derived from an EMBL/GenBank/DDBJ whole genome shotgun (WGS) entry which is preliminary data.</text>
</comment>
<name>B9XCX9_PEDPL</name>
<reference evidence="1 2" key="1">
    <citation type="journal article" date="2011" name="J. Bacteriol.">
        <title>Genome sequence of 'Pedosphaera parvula' Ellin514, an aerobic Verrucomicrobial isolate from pasture soil.</title>
        <authorList>
            <person name="Kant R."/>
            <person name="van Passel M.W."/>
            <person name="Sangwan P."/>
            <person name="Palva A."/>
            <person name="Lucas S."/>
            <person name="Copeland A."/>
            <person name="Lapidus A."/>
            <person name="Glavina Del Rio T."/>
            <person name="Dalin E."/>
            <person name="Tice H."/>
            <person name="Bruce D."/>
            <person name="Goodwin L."/>
            <person name="Pitluck S."/>
            <person name="Chertkov O."/>
            <person name="Larimer F.W."/>
            <person name="Land M.L."/>
            <person name="Hauser L."/>
            <person name="Brettin T.S."/>
            <person name="Detter J.C."/>
            <person name="Han S."/>
            <person name="de Vos W.M."/>
            <person name="Janssen P.H."/>
            <person name="Smidt H."/>
        </authorList>
    </citation>
    <scope>NUCLEOTIDE SEQUENCE [LARGE SCALE GENOMIC DNA]</scope>
    <source>
        <strain evidence="1 2">Ellin514</strain>
    </source>
</reference>
<evidence type="ECO:0000313" key="2">
    <source>
        <dbReference type="Proteomes" id="UP000003688"/>
    </source>
</evidence>